<gene>
    <name evidence="6" type="ORF">GEV33_003902</name>
</gene>
<feature type="region of interest" description="Disordered" evidence="2">
    <location>
        <begin position="785"/>
        <end position="820"/>
    </location>
</feature>
<dbReference type="Proteomes" id="UP000719412">
    <property type="component" value="Unassembled WGS sequence"/>
</dbReference>
<dbReference type="InterPro" id="IPR029021">
    <property type="entry name" value="Prot-tyrosine_phosphatase-like"/>
</dbReference>
<reference evidence="6" key="2">
    <citation type="submission" date="2021-08" db="EMBL/GenBank/DDBJ databases">
        <authorList>
            <person name="Eriksson T."/>
        </authorList>
    </citation>
    <scope>NUCLEOTIDE SEQUENCE</scope>
    <source>
        <strain evidence="6">Stoneville</strain>
        <tissue evidence="6">Whole head</tissue>
    </source>
</reference>
<dbReference type="PROSITE" id="PS50853">
    <property type="entry name" value="FN3"/>
    <property type="match status" value="3"/>
</dbReference>
<dbReference type="PANTHER" id="PTHR46957">
    <property type="entry name" value="CYTOKINE RECEPTOR"/>
    <property type="match status" value="1"/>
</dbReference>
<feature type="domain" description="Tyrosine-protein phosphatase" evidence="4">
    <location>
        <begin position="845"/>
        <end position="1019"/>
    </location>
</feature>
<dbReference type="PROSITE" id="PS50055">
    <property type="entry name" value="TYR_PHOSPHATASE_PTP"/>
    <property type="match status" value="1"/>
</dbReference>
<dbReference type="SMART" id="SM00404">
    <property type="entry name" value="PTPc_motif"/>
    <property type="match status" value="1"/>
</dbReference>
<dbReference type="InterPro" id="IPR003961">
    <property type="entry name" value="FN3_dom"/>
</dbReference>
<dbReference type="SUPFAM" id="SSF49265">
    <property type="entry name" value="Fibronectin type III"/>
    <property type="match status" value="3"/>
</dbReference>
<dbReference type="EMBL" id="JABDTM020016367">
    <property type="protein sequence ID" value="KAH0818889.1"/>
    <property type="molecule type" value="Genomic_DNA"/>
</dbReference>
<feature type="transmembrane region" description="Helical" evidence="3">
    <location>
        <begin position="748"/>
        <end position="774"/>
    </location>
</feature>
<keyword evidence="1" id="KW-0904">Protein phosphatase</keyword>
<dbReference type="InterPro" id="IPR013783">
    <property type="entry name" value="Ig-like_fold"/>
</dbReference>
<keyword evidence="3" id="KW-1133">Transmembrane helix</keyword>
<dbReference type="InterPro" id="IPR000242">
    <property type="entry name" value="PTP_cat"/>
</dbReference>
<comment type="caution">
    <text evidence="6">The sequence shown here is derived from an EMBL/GenBank/DDBJ whole genome shotgun (WGS) entry which is preliminary data.</text>
</comment>
<feature type="domain" description="Fibronectin type-III" evidence="5">
    <location>
        <begin position="506"/>
        <end position="604"/>
    </location>
</feature>
<keyword evidence="7" id="KW-1185">Reference proteome</keyword>
<dbReference type="Pfam" id="PF00102">
    <property type="entry name" value="Y_phosphatase"/>
    <property type="match status" value="1"/>
</dbReference>
<dbReference type="Gene3D" id="3.90.190.10">
    <property type="entry name" value="Protein tyrosine phosphatase superfamily"/>
    <property type="match status" value="2"/>
</dbReference>
<proteinExistence type="predicted"/>
<evidence type="ECO:0000256" key="3">
    <source>
        <dbReference type="SAM" id="Phobius"/>
    </source>
</evidence>
<dbReference type="PANTHER" id="PTHR46957:SF3">
    <property type="entry name" value="CYTOKINE RECEPTOR"/>
    <property type="match status" value="1"/>
</dbReference>
<dbReference type="Pfam" id="PF00041">
    <property type="entry name" value="fn3"/>
    <property type="match status" value="3"/>
</dbReference>
<dbReference type="Gene3D" id="2.60.40.10">
    <property type="entry name" value="Immunoglobulins"/>
    <property type="match status" value="3"/>
</dbReference>
<organism evidence="6 7">
    <name type="scientific">Tenebrio molitor</name>
    <name type="common">Yellow mealworm beetle</name>
    <dbReference type="NCBI Taxonomy" id="7067"/>
    <lineage>
        <taxon>Eukaryota</taxon>
        <taxon>Metazoa</taxon>
        <taxon>Ecdysozoa</taxon>
        <taxon>Arthropoda</taxon>
        <taxon>Hexapoda</taxon>
        <taxon>Insecta</taxon>
        <taxon>Pterygota</taxon>
        <taxon>Neoptera</taxon>
        <taxon>Endopterygota</taxon>
        <taxon>Coleoptera</taxon>
        <taxon>Polyphaga</taxon>
        <taxon>Cucujiformia</taxon>
        <taxon>Tenebrionidae</taxon>
        <taxon>Tenebrio</taxon>
    </lineage>
</organism>
<accession>A0A8J6LDW3</accession>
<dbReference type="GO" id="GO:0016020">
    <property type="term" value="C:membrane"/>
    <property type="evidence" value="ECO:0007669"/>
    <property type="project" value="UniProtKB-SubCell"/>
</dbReference>
<dbReference type="GO" id="GO:0004725">
    <property type="term" value="F:protein tyrosine phosphatase activity"/>
    <property type="evidence" value="ECO:0007669"/>
    <property type="project" value="InterPro"/>
</dbReference>
<feature type="domain" description="Fibronectin type-III" evidence="5">
    <location>
        <begin position="402"/>
        <end position="504"/>
    </location>
</feature>
<keyword evidence="3" id="KW-0472">Membrane</keyword>
<dbReference type="CDD" id="cd00063">
    <property type="entry name" value="FN3"/>
    <property type="match status" value="3"/>
</dbReference>
<keyword evidence="3" id="KW-0812">Transmembrane</keyword>
<evidence type="ECO:0000313" key="6">
    <source>
        <dbReference type="EMBL" id="KAH0818889.1"/>
    </source>
</evidence>
<keyword evidence="1" id="KW-0378">Hydrolase</keyword>
<dbReference type="InterPro" id="IPR003595">
    <property type="entry name" value="Tyr_Pase_cat"/>
</dbReference>
<dbReference type="InterPro" id="IPR050713">
    <property type="entry name" value="RTP_Phos/Ushers"/>
</dbReference>
<feature type="domain" description="Fibronectin type-III" evidence="5">
    <location>
        <begin position="198"/>
        <end position="298"/>
    </location>
</feature>
<dbReference type="SMART" id="SM00060">
    <property type="entry name" value="FN3"/>
    <property type="match status" value="3"/>
</dbReference>
<reference evidence="6" key="1">
    <citation type="journal article" date="2020" name="J Insects Food Feed">
        <title>The yellow mealworm (Tenebrio molitor) genome: a resource for the emerging insects as food and feed industry.</title>
        <authorList>
            <person name="Eriksson T."/>
            <person name="Andere A."/>
            <person name="Kelstrup H."/>
            <person name="Emery V."/>
            <person name="Picard C."/>
        </authorList>
    </citation>
    <scope>NUCLEOTIDE SEQUENCE</scope>
    <source>
        <strain evidence="6">Stoneville</strain>
        <tissue evidence="6">Whole head</tissue>
    </source>
</reference>
<evidence type="ECO:0000259" key="5">
    <source>
        <dbReference type="PROSITE" id="PS50853"/>
    </source>
</evidence>
<evidence type="ECO:0000313" key="7">
    <source>
        <dbReference type="Proteomes" id="UP000719412"/>
    </source>
</evidence>
<sequence>MQLPGRLIAQRNEVQISRVAILDSGVTKKTHRERKLGDSVGDRRAGGCAASRELRITCVAFGIRNHPRERIAERDGAYRPALSAFGAVEEPENLPYRYRYRLSWSRNPSSSSEIEGSFFRVVIARPHAVRLDYRSLGRSFVRIIIFEGGLINIHHSQCQNNFFVVHNYDKDEYYCMTNSSFALSWVDDDTKQEFEEDSIRNLTVTHRGVSSIGFKWQKPQNFSGEIEYYLIKSQLMHHQGCDDEDNKNHPMKFTYVTRTEVTIYNLSTYAEYLFSVSAWKSKFGGTPVNVTLTTLPLDAIRDEEIPEIQFQALRSRSVLVKLSWMDCTLIRGPFQLRIRTSCSNEWCHEDVYPEIEGDLRLLYNLTDLHPHSHYNLRIEFCRNGTICGDIVKCARFQTRPEPPLSVKDVLVYSKNESSISLRWKPPYPPTGILRRYKISFSNSSEKDIFVTDSPCKLWSDYQCFTLSKLDEMKNYTVTIQAQNKIPEGFGRASSIGAKTKTERSKKPQNFSIHWTLQNDLDLTWQHPIEANGPITFFNISVLPTIFFDEHDVIRVSLPVGQYNNYYKYTIEGKRLMPSTSYTIKISAFNGHNGEEEVVDETSPPAIPFFEADPKTFPSNNTIAVKILPRVNGGKENFENQLELFLLIFDESINNKSHLGQLQRLQEDHHINLSKFRMLYHCQIKDMRGNYLTIGKKSGAVDGCLGYENPPLNLSTTYKITILLINTYLGKSSYKLYSFQAVISHEKNLLMSTILPVFALLLVMSVAILLSYYYVTKRKMRVTTQGKKFKGSQGSGHERVPLVENPISKANEENASNKQDNFRSKYTHIKVPHFGKYVKDGLQDGMLKSQYEAIVQKFSHNYQNIRNGLILDYVDVRDVDNDNSHSKVYVVAEFPTPDQVDDFWQIIWKENIEHIVLIDEVHQLRLTSWPQRDEPPLVFVPFFQNMCEIPWKSESPILVHSRIDLARTGFALLCDMCIRTAGQNGTVDVLGTFQNLMDCLFPLVLDIDYYQLAHLVILEYLLAADIRNKLITKNEDLAFCFSEFEFRKCVKYLENTLWLDKYLPKQRDLDPSELKAGTTCSVPCNFLRVTEFLIDKEIEVLKTS</sequence>
<evidence type="ECO:0000259" key="4">
    <source>
        <dbReference type="PROSITE" id="PS50055"/>
    </source>
</evidence>
<evidence type="ECO:0000256" key="2">
    <source>
        <dbReference type="SAM" id="MobiDB-lite"/>
    </source>
</evidence>
<name>A0A8J6LDW3_TENMO</name>
<dbReference type="SUPFAM" id="SSF52799">
    <property type="entry name" value="(Phosphotyrosine protein) phosphatases II"/>
    <property type="match status" value="1"/>
</dbReference>
<dbReference type="InterPro" id="IPR036116">
    <property type="entry name" value="FN3_sf"/>
</dbReference>
<protein>
    <submittedName>
        <fullName evidence="6">Uncharacterized protein</fullName>
    </submittedName>
</protein>
<dbReference type="AlphaFoldDB" id="A0A8J6LDW3"/>
<evidence type="ECO:0000256" key="1">
    <source>
        <dbReference type="ARBA" id="ARBA00022912"/>
    </source>
</evidence>